<organism evidence="3 4">
    <name type="scientific">Pueribacillus theae</name>
    <dbReference type="NCBI Taxonomy" id="2171751"/>
    <lineage>
        <taxon>Bacteria</taxon>
        <taxon>Bacillati</taxon>
        <taxon>Bacillota</taxon>
        <taxon>Bacilli</taxon>
        <taxon>Bacillales</taxon>
        <taxon>Bacillaceae</taxon>
        <taxon>Pueribacillus</taxon>
    </lineage>
</organism>
<comment type="similarity">
    <text evidence="1">Belongs to the bacterial ring-hydroxylating dioxygenase beta subunit family.</text>
</comment>
<dbReference type="CDD" id="cd00667">
    <property type="entry name" value="ring_hydroxylating_dioxygenases_beta"/>
    <property type="match status" value="1"/>
</dbReference>
<evidence type="ECO:0000256" key="2">
    <source>
        <dbReference type="ARBA" id="ARBA00023002"/>
    </source>
</evidence>
<dbReference type="PANTHER" id="PTHR41534">
    <property type="entry name" value="BLR3401 PROTEIN"/>
    <property type="match status" value="1"/>
</dbReference>
<evidence type="ECO:0000313" key="4">
    <source>
        <dbReference type="Proteomes" id="UP000245998"/>
    </source>
</evidence>
<proteinExistence type="inferred from homology"/>
<comment type="caution">
    <text evidence="3">The sequence shown here is derived from an EMBL/GenBank/DDBJ whole genome shotgun (WGS) entry which is preliminary data.</text>
</comment>
<dbReference type="GO" id="GO:0051213">
    <property type="term" value="F:dioxygenase activity"/>
    <property type="evidence" value="ECO:0007669"/>
    <property type="project" value="UniProtKB-KW"/>
</dbReference>
<dbReference type="RefSeq" id="WP_116554464.1">
    <property type="nucleotide sequence ID" value="NZ_QCZG01000014.1"/>
</dbReference>
<name>A0A2U1K449_9BACI</name>
<dbReference type="OrthoDB" id="7446267at2"/>
<evidence type="ECO:0000313" key="3">
    <source>
        <dbReference type="EMBL" id="PWA11964.1"/>
    </source>
</evidence>
<dbReference type="InterPro" id="IPR000391">
    <property type="entry name" value="Rng_hydr_dOase-bsu"/>
</dbReference>
<dbReference type="InterPro" id="IPR032710">
    <property type="entry name" value="NTF2-like_dom_sf"/>
</dbReference>
<dbReference type="EMBL" id="QCZG01000014">
    <property type="protein sequence ID" value="PWA11964.1"/>
    <property type="molecule type" value="Genomic_DNA"/>
</dbReference>
<dbReference type="Pfam" id="PF00866">
    <property type="entry name" value="Ring_hydroxyl_B"/>
    <property type="match status" value="1"/>
</dbReference>
<sequence>MSDITRLEIEDFLYYEASLLDDWKLEEWASLFTEDALYLVPPTNKLDGDHNVDLFIIADDQYRITQRAKRLLKKEAHVEYPHSRTRHLISNVRIKYTRDQVYYVTCNFIIYRSKREIFDNYVGSMEYKIIKQNDELKIQEKRVILDLDALRPQGKISIIL</sequence>
<dbReference type="GO" id="GO:0019380">
    <property type="term" value="P:3-phenylpropionate catabolic process"/>
    <property type="evidence" value="ECO:0007669"/>
    <property type="project" value="TreeGrafter"/>
</dbReference>
<accession>A0A2U1K449</accession>
<keyword evidence="4" id="KW-1185">Reference proteome</keyword>
<dbReference type="Proteomes" id="UP000245998">
    <property type="component" value="Unassembled WGS sequence"/>
</dbReference>
<gene>
    <name evidence="3" type="ORF">DCC39_08505</name>
</gene>
<keyword evidence="2" id="KW-0560">Oxidoreductase</keyword>
<dbReference type="SUPFAM" id="SSF54427">
    <property type="entry name" value="NTF2-like"/>
    <property type="match status" value="1"/>
</dbReference>
<protein>
    <submittedName>
        <fullName evidence="3">p-cumate dioxygenase</fullName>
    </submittedName>
</protein>
<evidence type="ECO:0000256" key="1">
    <source>
        <dbReference type="ARBA" id="ARBA00009570"/>
    </source>
</evidence>
<keyword evidence="3" id="KW-0223">Dioxygenase</keyword>
<dbReference type="AlphaFoldDB" id="A0A2U1K449"/>
<reference evidence="3 4" key="1">
    <citation type="submission" date="2018-04" db="EMBL/GenBank/DDBJ databases">
        <title>Camelliibacillus theae gen. nov., sp. nov., isolated from Pu'er tea.</title>
        <authorList>
            <person name="Niu L."/>
        </authorList>
    </citation>
    <scope>NUCLEOTIDE SEQUENCE [LARGE SCALE GENOMIC DNA]</scope>
    <source>
        <strain evidence="3 4">T8</strain>
    </source>
</reference>
<dbReference type="PANTHER" id="PTHR41534:SF2">
    <property type="entry name" value="3-PHENYLPROPIONATE_CINNAMIC ACID DIOXYGENASE SUBUNIT BETA"/>
    <property type="match status" value="1"/>
</dbReference>
<dbReference type="Gene3D" id="3.10.450.50">
    <property type="match status" value="1"/>
</dbReference>